<evidence type="ECO:0000313" key="22">
    <source>
        <dbReference type="Proteomes" id="UP000593567"/>
    </source>
</evidence>
<dbReference type="Pfam" id="PF01425">
    <property type="entry name" value="Amidase"/>
    <property type="match status" value="1"/>
</dbReference>
<gene>
    <name evidence="21" type="ORF">EB796_000295</name>
</gene>
<evidence type="ECO:0000256" key="15">
    <source>
        <dbReference type="ARBA" id="ARBA00052458"/>
    </source>
</evidence>
<dbReference type="AlphaFoldDB" id="A0A7J7KT99"/>
<dbReference type="InterPro" id="IPR052096">
    <property type="entry name" value="Endocannabinoid_amidase"/>
</dbReference>
<keyword evidence="7" id="KW-0443">Lipid metabolism</keyword>
<reference evidence="21" key="1">
    <citation type="submission" date="2020-06" db="EMBL/GenBank/DDBJ databases">
        <title>Draft genome of Bugula neritina, a colonial animal packing powerful symbionts and potential medicines.</title>
        <authorList>
            <person name="Rayko M."/>
        </authorList>
    </citation>
    <scope>NUCLEOTIDE SEQUENCE [LARGE SCALE GENOMIC DNA]</scope>
    <source>
        <strain evidence="21">Kwan_BN1</strain>
    </source>
</reference>
<comment type="catalytic activity">
    <reaction evidence="9">
        <text>N-(9Z-octadecenoyl) ethanolamine + H2O = ethanolamine + (9Z)-octadecenoate</text>
        <dbReference type="Rhea" id="RHEA:45060"/>
        <dbReference type="ChEBI" id="CHEBI:15377"/>
        <dbReference type="ChEBI" id="CHEBI:30823"/>
        <dbReference type="ChEBI" id="CHEBI:57603"/>
        <dbReference type="ChEBI" id="CHEBI:71466"/>
    </reaction>
    <physiologicalReaction direction="left-to-right" evidence="9">
        <dbReference type="Rhea" id="RHEA:45061"/>
    </physiologicalReaction>
</comment>
<keyword evidence="6" id="KW-0442">Lipid degradation</keyword>
<evidence type="ECO:0000256" key="16">
    <source>
        <dbReference type="ARBA" id="ARBA00052709"/>
    </source>
</evidence>
<evidence type="ECO:0000256" key="13">
    <source>
        <dbReference type="ARBA" id="ARBA00051346"/>
    </source>
</evidence>
<dbReference type="GO" id="GO:0004040">
    <property type="term" value="F:amidase activity"/>
    <property type="evidence" value="ECO:0007669"/>
    <property type="project" value="TreeGrafter"/>
</dbReference>
<dbReference type="EMBL" id="VXIV02000053">
    <property type="protein sequence ID" value="KAF6041397.1"/>
    <property type="molecule type" value="Genomic_DNA"/>
</dbReference>
<comment type="similarity">
    <text evidence="2">Belongs to the amidase family.</text>
</comment>
<organism evidence="21 22">
    <name type="scientific">Bugula neritina</name>
    <name type="common">Brown bryozoan</name>
    <name type="synonym">Sertularia neritina</name>
    <dbReference type="NCBI Taxonomy" id="10212"/>
    <lineage>
        <taxon>Eukaryota</taxon>
        <taxon>Metazoa</taxon>
        <taxon>Spiralia</taxon>
        <taxon>Lophotrochozoa</taxon>
        <taxon>Bryozoa</taxon>
        <taxon>Gymnolaemata</taxon>
        <taxon>Cheilostomatida</taxon>
        <taxon>Flustrina</taxon>
        <taxon>Buguloidea</taxon>
        <taxon>Bugulidae</taxon>
        <taxon>Bugula</taxon>
    </lineage>
</organism>
<dbReference type="PROSITE" id="PS00571">
    <property type="entry name" value="AMIDASES"/>
    <property type="match status" value="1"/>
</dbReference>
<comment type="catalytic activity">
    <reaction evidence="16">
        <text>N-(5Z,8Z,11Z,14Z)-eicosatetraenoyl-glycine + H2O = (5Z,8Z,11Z,14Z)-eicosatetraenoate + glycine</text>
        <dbReference type="Rhea" id="RHEA:64108"/>
        <dbReference type="ChEBI" id="CHEBI:15377"/>
        <dbReference type="ChEBI" id="CHEBI:32395"/>
        <dbReference type="ChEBI" id="CHEBI:57305"/>
        <dbReference type="ChEBI" id="CHEBI:59002"/>
    </reaction>
    <physiologicalReaction direction="left-to-right" evidence="16">
        <dbReference type="Rhea" id="RHEA:64109"/>
    </physiologicalReaction>
</comment>
<evidence type="ECO:0000256" key="4">
    <source>
        <dbReference type="ARBA" id="ARBA00022553"/>
    </source>
</evidence>
<comment type="caution">
    <text evidence="21">The sequence shown here is derived from an EMBL/GenBank/DDBJ whole genome shotgun (WGS) entry which is preliminary data.</text>
</comment>
<dbReference type="PANTHER" id="PTHR45847:SF6">
    <property type="entry name" value="FATTY ACID AMIDE HYDROLASE"/>
    <property type="match status" value="1"/>
</dbReference>
<dbReference type="Gene3D" id="3.90.1300.10">
    <property type="entry name" value="Amidase signature (AS) domain"/>
    <property type="match status" value="1"/>
</dbReference>
<comment type="catalytic activity">
    <reaction evidence="14">
        <text>N-octadecanoyl ethanolamine + H2O = octadecanoate + ethanolamine</text>
        <dbReference type="Rhea" id="RHEA:63124"/>
        <dbReference type="ChEBI" id="CHEBI:15377"/>
        <dbReference type="ChEBI" id="CHEBI:25629"/>
        <dbReference type="ChEBI" id="CHEBI:57603"/>
        <dbReference type="ChEBI" id="CHEBI:85299"/>
    </reaction>
    <physiologicalReaction direction="left-to-right" evidence="14">
        <dbReference type="Rhea" id="RHEA:63125"/>
    </physiologicalReaction>
</comment>
<evidence type="ECO:0000256" key="18">
    <source>
        <dbReference type="PIRSR" id="PIRSR001221-1"/>
    </source>
</evidence>
<dbReference type="InterPro" id="IPR020556">
    <property type="entry name" value="Amidase_CS"/>
</dbReference>
<dbReference type="FunFam" id="3.90.1300.10:FF:000001">
    <property type="entry name" value="Fatty-acid amide hydrolase 1"/>
    <property type="match status" value="1"/>
</dbReference>
<keyword evidence="22" id="KW-1185">Reference proteome</keyword>
<comment type="catalytic activity">
    <reaction evidence="10">
        <text>N-(5Z,8Z,11Z,14Z-eicosatetraenoyl)-ethanolamine + H2O = ethanolamine + (5Z,8Z,11Z,14Z)-eicosatetraenoate</text>
        <dbReference type="Rhea" id="RHEA:26136"/>
        <dbReference type="ChEBI" id="CHEBI:2700"/>
        <dbReference type="ChEBI" id="CHEBI:15377"/>
        <dbReference type="ChEBI" id="CHEBI:32395"/>
        <dbReference type="ChEBI" id="CHEBI:57603"/>
        <dbReference type="EC" id="3.5.1.99"/>
    </reaction>
    <physiologicalReaction direction="left-to-right" evidence="10">
        <dbReference type="Rhea" id="RHEA:26137"/>
    </physiologicalReaction>
</comment>
<dbReference type="InterPro" id="IPR023631">
    <property type="entry name" value="Amidase_dom"/>
</dbReference>
<dbReference type="OrthoDB" id="6428749at2759"/>
<comment type="catalytic activity">
    <reaction evidence="13">
        <text>N-(9Z-hexadecenoyl) ethanolamine + H2O = (9Z)-hexadecenoate + ethanolamine</text>
        <dbReference type="Rhea" id="RHEA:35563"/>
        <dbReference type="ChEBI" id="CHEBI:15377"/>
        <dbReference type="ChEBI" id="CHEBI:32372"/>
        <dbReference type="ChEBI" id="CHEBI:57603"/>
        <dbReference type="ChEBI" id="CHEBI:71465"/>
    </reaction>
    <physiologicalReaction direction="left-to-right" evidence="13">
        <dbReference type="Rhea" id="RHEA:35564"/>
    </physiologicalReaction>
</comment>
<comment type="catalytic activity">
    <reaction evidence="1">
        <text>(9Z)-octadecenamide + H2O = (9Z)-octadecenoate + NH4(+)</text>
        <dbReference type="Rhea" id="RHEA:26506"/>
        <dbReference type="ChEBI" id="CHEBI:15377"/>
        <dbReference type="ChEBI" id="CHEBI:28938"/>
        <dbReference type="ChEBI" id="CHEBI:30823"/>
        <dbReference type="ChEBI" id="CHEBI:116314"/>
        <dbReference type="EC" id="3.5.1.99"/>
    </reaction>
    <physiologicalReaction direction="left-to-right" evidence="1">
        <dbReference type="Rhea" id="RHEA:26507"/>
    </physiologicalReaction>
</comment>
<evidence type="ECO:0000256" key="19">
    <source>
        <dbReference type="PIRSR" id="PIRSR001221-2"/>
    </source>
</evidence>
<evidence type="ECO:0000256" key="9">
    <source>
        <dbReference type="ARBA" id="ARBA00048052"/>
    </source>
</evidence>
<evidence type="ECO:0000256" key="12">
    <source>
        <dbReference type="ARBA" id="ARBA00050992"/>
    </source>
</evidence>
<evidence type="ECO:0000256" key="3">
    <source>
        <dbReference type="ARBA" id="ARBA00012112"/>
    </source>
</evidence>
<evidence type="ECO:0000256" key="14">
    <source>
        <dbReference type="ARBA" id="ARBA00051454"/>
    </source>
</evidence>
<feature type="active site" description="Acyl-ester intermediate" evidence="18">
    <location>
        <position position="270"/>
    </location>
</feature>
<feature type="active site" description="Charge relay system" evidence="18">
    <location>
        <position position="246"/>
    </location>
</feature>
<dbReference type="EC" id="3.5.1.99" evidence="3"/>
<evidence type="ECO:0000256" key="6">
    <source>
        <dbReference type="ARBA" id="ARBA00022963"/>
    </source>
</evidence>
<evidence type="ECO:0000256" key="11">
    <source>
        <dbReference type="ARBA" id="ARBA00050294"/>
    </source>
</evidence>
<evidence type="ECO:0000256" key="2">
    <source>
        <dbReference type="ARBA" id="ARBA00009199"/>
    </source>
</evidence>
<dbReference type="PANTHER" id="PTHR45847">
    <property type="entry name" value="FATTY ACID AMIDE HYDROLASE"/>
    <property type="match status" value="1"/>
</dbReference>
<dbReference type="InterPro" id="IPR036928">
    <property type="entry name" value="AS_sf"/>
</dbReference>
<dbReference type="PIRSF" id="PIRSF001221">
    <property type="entry name" value="Amidase_fungi"/>
    <property type="match status" value="1"/>
</dbReference>
<dbReference type="GO" id="GO:0017064">
    <property type="term" value="F:fatty acid amide hydrolase activity"/>
    <property type="evidence" value="ECO:0007669"/>
    <property type="project" value="UniProtKB-EC"/>
</dbReference>
<evidence type="ECO:0000259" key="20">
    <source>
        <dbReference type="Pfam" id="PF01425"/>
    </source>
</evidence>
<evidence type="ECO:0000256" key="17">
    <source>
        <dbReference type="ARBA" id="ARBA00077216"/>
    </source>
</evidence>
<keyword evidence="4" id="KW-0597">Phosphoprotein</keyword>
<accession>A0A7J7KT99</accession>
<dbReference type="SUPFAM" id="SSF75304">
    <property type="entry name" value="Amidase signature (AS) enzymes"/>
    <property type="match status" value="1"/>
</dbReference>
<comment type="catalytic activity">
    <reaction evidence="11">
        <text>N-(5Z,8Z,11Z,14Z-eicosatetraenoyl)-L-serine + H2O = (5Z,8Z,11Z,14Z)-eicosatetraenoate + L-serine</text>
        <dbReference type="Rhea" id="RHEA:64116"/>
        <dbReference type="ChEBI" id="CHEBI:15377"/>
        <dbReference type="ChEBI" id="CHEBI:32395"/>
        <dbReference type="ChEBI" id="CHEBI:33384"/>
        <dbReference type="ChEBI" id="CHEBI:149697"/>
    </reaction>
    <physiologicalReaction direction="left-to-right" evidence="11">
        <dbReference type="Rhea" id="RHEA:64117"/>
    </physiologicalReaction>
</comment>
<evidence type="ECO:0000256" key="7">
    <source>
        <dbReference type="ARBA" id="ARBA00023098"/>
    </source>
</evidence>
<feature type="active site" description="Charge relay system" evidence="18">
    <location>
        <position position="171"/>
    </location>
</feature>
<evidence type="ECO:0000256" key="1">
    <source>
        <dbReference type="ARBA" id="ARBA00000208"/>
    </source>
</evidence>
<evidence type="ECO:0000256" key="5">
    <source>
        <dbReference type="ARBA" id="ARBA00022801"/>
    </source>
</evidence>
<evidence type="ECO:0000313" key="21">
    <source>
        <dbReference type="EMBL" id="KAF6041397.1"/>
    </source>
</evidence>
<feature type="binding site" evidence="19">
    <location>
        <position position="246"/>
    </location>
    <ligand>
        <name>substrate</name>
    </ligand>
</feature>
<sequence length="614" mass="66947">MTVWSKLTYVMPDSVRDMMESYELYTGIQNNLPNVLAAAAVLYAVWKLTNFVIIKRKLNKKREASKIQIQKAKAKWCEVVDSDSRITLEEVDRITSMNFADLTKSLKDGGLKVVTVVRAFQRKAAIENQNFNFICMPIDADDVEEYARELDAMPVSDRGSKPLFGIPLSVKENEDVEGYCATLGCTRRLGVISEKNSPRVQVLKDLGAIPFITTNVPQGLLSFSCANPIYGVTTNPWNAKREPGGSSGGEGAAIGSGASVFGLGSDIGGSIRIPASWNGVTGIKPTAGRISAVGRHTSSPGQTMVKATAGPLASTVDGLIMAMRAFSSKQMFLEDPSIPQQFFNEEELLSQRPLTIGVYYTAGPVEVCAAAKRAVKEAADVLASRGHKIVPYELRDAELCSTKFFPAAVFGDGGAHLVNLLYGDELSHDISPLIKLLSLPLLLKKALNKIISFAVVDYAAEVIKKNEGVASVNDWCILQRELQEYIHLVISDWKSDGIDAVLCPPMPVPAMPLGDPQLAKSAVSYCVTWNVLNFPAGVVPVTRVTSADEEADKKNFPPKDMFHRVLKRGLTDSAGLPMAAQIVTLPYHEELCLRIMKELESEVSFQPLQRPLHT</sequence>
<protein>
    <recommendedName>
        <fullName evidence="3">fatty acid amide hydrolase</fullName>
        <ecNumber evidence="3">3.5.1.99</ecNumber>
    </recommendedName>
    <alternativeName>
        <fullName evidence="17">Anandamide amidohydrolase 1</fullName>
    </alternativeName>
</protein>
<feature type="binding site" evidence="19">
    <location>
        <position position="220"/>
    </location>
    <ligand>
        <name>substrate</name>
    </ligand>
</feature>
<comment type="catalytic activity">
    <reaction evidence="12">
        <text>N-(15Z-tetracosenoyl)-ethanolamine + H2O = (15Z)-tetracosenoate + ethanolamine</text>
        <dbReference type="Rhea" id="RHEA:63144"/>
        <dbReference type="ChEBI" id="CHEBI:15377"/>
        <dbReference type="ChEBI" id="CHEBI:32392"/>
        <dbReference type="ChEBI" id="CHEBI:57603"/>
        <dbReference type="ChEBI" id="CHEBI:146187"/>
    </reaction>
    <physiologicalReaction direction="left-to-right" evidence="12">
        <dbReference type="Rhea" id="RHEA:63145"/>
    </physiologicalReaction>
</comment>
<evidence type="ECO:0000256" key="10">
    <source>
        <dbReference type="ARBA" id="ARBA00048606"/>
    </source>
</evidence>
<feature type="binding site" evidence="19">
    <location>
        <begin position="267"/>
        <end position="270"/>
    </location>
    <ligand>
        <name>substrate</name>
    </ligand>
</feature>
<dbReference type="Proteomes" id="UP000593567">
    <property type="component" value="Unassembled WGS sequence"/>
</dbReference>
<keyword evidence="5" id="KW-0378">Hydrolase</keyword>
<feature type="domain" description="Amidase" evidence="20">
    <location>
        <begin position="116"/>
        <end position="593"/>
    </location>
</feature>
<dbReference type="GO" id="GO:0009062">
    <property type="term" value="P:fatty acid catabolic process"/>
    <property type="evidence" value="ECO:0007669"/>
    <property type="project" value="TreeGrafter"/>
</dbReference>
<comment type="catalytic activity">
    <reaction evidence="15">
        <text>N-docosanoyl-ethanolamine + H2O = docosanoate + ethanolamine</text>
        <dbReference type="Rhea" id="RHEA:63128"/>
        <dbReference type="ChEBI" id="CHEBI:15377"/>
        <dbReference type="ChEBI" id="CHEBI:23858"/>
        <dbReference type="ChEBI" id="CHEBI:57603"/>
        <dbReference type="ChEBI" id="CHEBI:146186"/>
    </reaction>
    <physiologicalReaction direction="left-to-right" evidence="15">
        <dbReference type="Rhea" id="RHEA:63129"/>
    </physiologicalReaction>
</comment>
<comment type="catalytic activity">
    <reaction evidence="8">
        <text>(9Z)-octadecenoate + glycine = N-(9Z-octadecenoyl)glycine + H2O</text>
        <dbReference type="Rhea" id="RHEA:51316"/>
        <dbReference type="ChEBI" id="CHEBI:15377"/>
        <dbReference type="ChEBI" id="CHEBI:30823"/>
        <dbReference type="ChEBI" id="CHEBI:57305"/>
        <dbReference type="ChEBI" id="CHEBI:133992"/>
    </reaction>
    <physiologicalReaction direction="right-to-left" evidence="8">
        <dbReference type="Rhea" id="RHEA:51318"/>
    </physiologicalReaction>
</comment>
<evidence type="ECO:0000256" key="8">
    <source>
        <dbReference type="ARBA" id="ARBA00047450"/>
    </source>
</evidence>
<proteinExistence type="inferred from homology"/>
<name>A0A7J7KT99_BUGNE</name>